<name>A0A160TAB2_9ZZZZ</name>
<dbReference type="EMBL" id="CZQC01000036">
    <property type="protein sequence ID" value="CUS41210.1"/>
    <property type="molecule type" value="Genomic_DNA"/>
</dbReference>
<reference evidence="1" key="1">
    <citation type="submission" date="2015-10" db="EMBL/GenBank/DDBJ databases">
        <authorList>
            <person name="Gilbert D.G."/>
        </authorList>
    </citation>
    <scope>NUCLEOTIDE SEQUENCE</scope>
</reference>
<organism evidence="1">
    <name type="scientific">hydrothermal vent metagenome</name>
    <dbReference type="NCBI Taxonomy" id="652676"/>
    <lineage>
        <taxon>unclassified sequences</taxon>
        <taxon>metagenomes</taxon>
        <taxon>ecological metagenomes</taxon>
    </lineage>
</organism>
<gene>
    <name evidence="1" type="ORF">MGWOODY_Tha769</name>
</gene>
<accession>A0A160TAB2</accession>
<proteinExistence type="predicted"/>
<evidence type="ECO:0000313" key="1">
    <source>
        <dbReference type="EMBL" id="CUS41210.1"/>
    </source>
</evidence>
<sequence>MENSQVDVMNSSNQNSLINPLVDHELALRDYTQWRKSLVEEEIMTLEATLQLTEQALTAAYRTLLVMRYRQFNSQQLLDAIDEQAITWSVELPHEYQQGAICY</sequence>
<protein>
    <submittedName>
        <fullName evidence="1">Uncharacterized protein</fullName>
    </submittedName>
</protein>
<dbReference type="AlphaFoldDB" id="A0A160TAB2"/>